<reference evidence="2 3" key="1">
    <citation type="journal article" date="2019" name="Front. Genet.">
        <title>Whole-Genome Sequencing of the Opportunistic Yeast Pathogen Candida inconspicua Uncovers Its Hybrid Origin.</title>
        <authorList>
            <person name="Mixao V."/>
            <person name="Hansen A.P."/>
            <person name="Saus E."/>
            <person name="Boekhout T."/>
            <person name="Lass-Florl C."/>
            <person name="Gabaldon T."/>
        </authorList>
    </citation>
    <scope>NUCLEOTIDE SEQUENCE [LARGE SCALE GENOMIC DNA]</scope>
    <source>
        <strain evidence="2 3">CBS 180</strain>
    </source>
</reference>
<dbReference type="InterPro" id="IPR001110">
    <property type="entry name" value="UPF0012_CS"/>
</dbReference>
<feature type="domain" description="CN hydrolase" evidence="1">
    <location>
        <begin position="1"/>
        <end position="256"/>
    </location>
</feature>
<organism evidence="2 3">
    <name type="scientific">Pichia inconspicua</name>
    <dbReference type="NCBI Taxonomy" id="52247"/>
    <lineage>
        <taxon>Eukaryota</taxon>
        <taxon>Fungi</taxon>
        <taxon>Dikarya</taxon>
        <taxon>Ascomycota</taxon>
        <taxon>Saccharomycotina</taxon>
        <taxon>Pichiomycetes</taxon>
        <taxon>Pichiales</taxon>
        <taxon>Pichiaceae</taxon>
        <taxon>Pichia</taxon>
    </lineage>
</organism>
<dbReference type="Gene3D" id="3.60.110.10">
    <property type="entry name" value="Carbon-nitrogen hydrolase"/>
    <property type="match status" value="1"/>
</dbReference>
<proteinExistence type="predicted"/>
<dbReference type="AlphaFoldDB" id="A0A4T0WWS1"/>
<keyword evidence="3" id="KW-1185">Reference proteome</keyword>
<name>A0A4T0WWS1_9ASCO</name>
<dbReference type="PROSITE" id="PS50263">
    <property type="entry name" value="CN_HYDROLASE"/>
    <property type="match status" value="1"/>
</dbReference>
<dbReference type="InterPro" id="IPR003010">
    <property type="entry name" value="C-N_Hydrolase"/>
</dbReference>
<evidence type="ECO:0000313" key="3">
    <source>
        <dbReference type="Proteomes" id="UP000307173"/>
    </source>
</evidence>
<gene>
    <name evidence="2" type="ORF">CANINC_004196</name>
</gene>
<comment type="caution">
    <text evidence="2">The sequence shown here is derived from an EMBL/GenBank/DDBJ whole genome shotgun (WGS) entry which is preliminary data.</text>
</comment>
<sequence length="280" mass="30561">MLIAVGQLTSTADLLVNGKAAATLARNAAARGARILFLPEASDYISKNTAHSLEIVKDVQNSPFIKTLQSTLNSLNEAGTPIDVLVGIHEPTIPPSNRVKNTALYLNSNGSINYRYQKLHLFDVDLPTGPIFRESDSVEPGSKPPQIIDTPAGKLGVGICYDLRFPEHALYNVKNGAQLLVYPSAWTRPTGPHFNKLGAATAIFTQCYVILPAQTGIHKDANNRESWGHAAVYDPWGEEIALCSDTDSLAFAEIDLNHLTKVRNKMPLNSQRRNDIFSSN</sequence>
<dbReference type="STRING" id="52247.A0A4T0WWS1"/>
<protein>
    <recommendedName>
        <fullName evidence="1">CN hydrolase domain-containing protein</fullName>
    </recommendedName>
</protein>
<dbReference type="PANTHER" id="PTHR23088">
    <property type="entry name" value="NITRILASE-RELATED"/>
    <property type="match status" value="1"/>
</dbReference>
<dbReference type="InterPro" id="IPR036526">
    <property type="entry name" value="C-N_Hydrolase_sf"/>
</dbReference>
<dbReference type="SUPFAM" id="SSF56317">
    <property type="entry name" value="Carbon-nitrogen hydrolase"/>
    <property type="match status" value="1"/>
</dbReference>
<dbReference type="PROSITE" id="PS01227">
    <property type="entry name" value="UPF0012"/>
    <property type="match status" value="1"/>
</dbReference>
<dbReference type="Pfam" id="PF00795">
    <property type="entry name" value="CN_hydrolase"/>
    <property type="match status" value="1"/>
</dbReference>
<evidence type="ECO:0000313" key="2">
    <source>
        <dbReference type="EMBL" id="TID16294.1"/>
    </source>
</evidence>
<dbReference type="OrthoDB" id="10250282at2759"/>
<dbReference type="PANTHER" id="PTHR23088:SF27">
    <property type="entry name" value="DEAMINATED GLUTATHIONE AMIDASE"/>
    <property type="match status" value="1"/>
</dbReference>
<dbReference type="Proteomes" id="UP000307173">
    <property type="component" value="Unassembled WGS sequence"/>
</dbReference>
<dbReference type="EMBL" id="SELW01000643">
    <property type="protein sequence ID" value="TID16294.1"/>
    <property type="molecule type" value="Genomic_DNA"/>
</dbReference>
<accession>A0A4T0WWS1</accession>
<evidence type="ECO:0000259" key="1">
    <source>
        <dbReference type="PROSITE" id="PS50263"/>
    </source>
</evidence>